<gene>
    <name evidence="4" type="primary">infC</name>
    <name evidence="11" type="ordered locus">Mmar10_0123</name>
</gene>
<accession>Q0ATG8</accession>
<evidence type="ECO:0000256" key="5">
    <source>
        <dbReference type="NCBIfam" id="TIGR00168"/>
    </source>
</evidence>
<comment type="similarity">
    <text evidence="1 4 6">Belongs to the IF-3 family.</text>
</comment>
<dbReference type="STRING" id="394221.Mmar10_0123"/>
<dbReference type="SUPFAM" id="SSF54364">
    <property type="entry name" value="Translation initiation factor IF3, N-terminal domain"/>
    <property type="match status" value="1"/>
</dbReference>
<evidence type="ECO:0000256" key="2">
    <source>
        <dbReference type="ARBA" id="ARBA00022540"/>
    </source>
</evidence>
<comment type="subunit">
    <text evidence="4 6">Monomer.</text>
</comment>
<evidence type="ECO:0000259" key="10">
    <source>
        <dbReference type="Pfam" id="PF05198"/>
    </source>
</evidence>
<dbReference type="Proteomes" id="UP000001964">
    <property type="component" value="Chromosome"/>
</dbReference>
<dbReference type="GO" id="GO:0005829">
    <property type="term" value="C:cytosol"/>
    <property type="evidence" value="ECO:0007669"/>
    <property type="project" value="TreeGrafter"/>
</dbReference>
<dbReference type="InterPro" id="IPR001288">
    <property type="entry name" value="Translation_initiation_fac_3"/>
</dbReference>
<feature type="domain" description="Translation initiation factor 3 N-terminal" evidence="10">
    <location>
        <begin position="40"/>
        <end position="109"/>
    </location>
</feature>
<dbReference type="InterPro" id="IPR036787">
    <property type="entry name" value="T_IF-3_N_sf"/>
</dbReference>
<reference evidence="11 12" key="1">
    <citation type="submission" date="2006-08" db="EMBL/GenBank/DDBJ databases">
        <title>Complete sequence of Maricaulis maris MCS10.</title>
        <authorList>
            <consortium name="US DOE Joint Genome Institute"/>
            <person name="Copeland A."/>
            <person name="Lucas S."/>
            <person name="Lapidus A."/>
            <person name="Barry K."/>
            <person name="Detter J.C."/>
            <person name="Glavina del Rio T."/>
            <person name="Hammon N."/>
            <person name="Israni S."/>
            <person name="Dalin E."/>
            <person name="Tice H."/>
            <person name="Pitluck S."/>
            <person name="Saunders E."/>
            <person name="Brettin T."/>
            <person name="Bruce D."/>
            <person name="Han C."/>
            <person name="Tapia R."/>
            <person name="Gilna P."/>
            <person name="Schmutz J."/>
            <person name="Larimer F."/>
            <person name="Land M."/>
            <person name="Hauser L."/>
            <person name="Kyrpides N."/>
            <person name="Mikhailova N."/>
            <person name="Viollier P."/>
            <person name="Stephens C."/>
            <person name="Richardson P."/>
        </authorList>
    </citation>
    <scope>NUCLEOTIDE SEQUENCE [LARGE SCALE GENOMIC DNA]</scope>
    <source>
        <strain evidence="11 12">MCS10</strain>
    </source>
</reference>
<evidence type="ECO:0000256" key="8">
    <source>
        <dbReference type="SAM" id="MobiDB-lite"/>
    </source>
</evidence>
<evidence type="ECO:0000313" key="11">
    <source>
        <dbReference type="EMBL" id="ABI64419.1"/>
    </source>
</evidence>
<keyword evidence="3 4" id="KW-0648">Protein biosynthesis</keyword>
<dbReference type="InterPro" id="IPR019813">
    <property type="entry name" value="Translation_initiation_fac3_CS"/>
</dbReference>
<dbReference type="InterPro" id="IPR019815">
    <property type="entry name" value="Translation_initiation_fac_3_C"/>
</dbReference>
<dbReference type="PANTHER" id="PTHR10938">
    <property type="entry name" value="TRANSLATION INITIATION FACTOR IF-3"/>
    <property type="match status" value="1"/>
</dbReference>
<comment type="function">
    <text evidence="4 6">IF-3 binds to the 30S ribosomal subunit and shifts the equilibrium between 70S ribosomes and their 50S and 30S subunits in favor of the free subunits, thus enhancing the availability of 30S subunits on which protein synthesis initiation begins.</text>
</comment>
<feature type="compositionally biased region" description="Basic and acidic residues" evidence="8">
    <location>
        <begin position="33"/>
        <end position="42"/>
    </location>
</feature>
<dbReference type="NCBIfam" id="TIGR00168">
    <property type="entry name" value="infC"/>
    <property type="match status" value="1"/>
</dbReference>
<dbReference type="eggNOG" id="COG0290">
    <property type="taxonomic scope" value="Bacteria"/>
</dbReference>
<dbReference type="GO" id="GO:0032790">
    <property type="term" value="P:ribosome disassembly"/>
    <property type="evidence" value="ECO:0007669"/>
    <property type="project" value="TreeGrafter"/>
</dbReference>
<evidence type="ECO:0000256" key="7">
    <source>
        <dbReference type="SAM" id="Coils"/>
    </source>
</evidence>
<evidence type="ECO:0000256" key="3">
    <source>
        <dbReference type="ARBA" id="ARBA00022917"/>
    </source>
</evidence>
<keyword evidence="12" id="KW-1185">Reference proteome</keyword>
<feature type="region of interest" description="Disordered" evidence="8">
    <location>
        <begin position="1"/>
        <end position="42"/>
    </location>
</feature>
<dbReference type="GO" id="GO:0003743">
    <property type="term" value="F:translation initiation factor activity"/>
    <property type="evidence" value="ECO:0007669"/>
    <property type="project" value="UniProtKB-UniRule"/>
</dbReference>
<evidence type="ECO:0000256" key="4">
    <source>
        <dbReference type="HAMAP-Rule" id="MF_00080"/>
    </source>
</evidence>
<dbReference type="InterPro" id="IPR036788">
    <property type="entry name" value="T_IF-3_C_sf"/>
</dbReference>
<dbReference type="GO" id="GO:0043022">
    <property type="term" value="F:ribosome binding"/>
    <property type="evidence" value="ECO:0007669"/>
    <property type="project" value="UniProtKB-ARBA"/>
</dbReference>
<dbReference type="HAMAP" id="MF_00080">
    <property type="entry name" value="IF_3"/>
    <property type="match status" value="1"/>
</dbReference>
<dbReference type="Gene3D" id="3.10.20.80">
    <property type="entry name" value="Translation initiation factor 3 (IF-3), N-terminal domain"/>
    <property type="match status" value="1"/>
</dbReference>
<dbReference type="SUPFAM" id="SSF55200">
    <property type="entry name" value="Translation initiation factor IF3, C-terminal domain"/>
    <property type="match status" value="1"/>
</dbReference>
<dbReference type="PROSITE" id="PS00938">
    <property type="entry name" value="IF3"/>
    <property type="match status" value="1"/>
</dbReference>
<dbReference type="Pfam" id="PF05198">
    <property type="entry name" value="IF3_N"/>
    <property type="match status" value="1"/>
</dbReference>
<protein>
    <recommendedName>
        <fullName evidence="4 5">Translation initiation factor IF-3</fullName>
    </recommendedName>
</protein>
<dbReference type="InterPro" id="IPR019814">
    <property type="entry name" value="Translation_initiation_fac_3_N"/>
</dbReference>
<evidence type="ECO:0000256" key="6">
    <source>
        <dbReference type="RuleBase" id="RU000646"/>
    </source>
</evidence>
<sequence>MIQRPPGRISKVQLWGNQGEDAIARRPHAAQPPKKEGPRINRDIRVPRVLLIDETGEKQGIMPTEAALEAAEQAGLDLVEVSPNADPPVCKIVDYGKLKYQDQKKKAEAKKKQKTVEIKEIKMRPNIDIHDYQVKTKAMHRFFEAGDKVKVTLRFRGREMAHQNRGMDIMNRVKEDFDEVAKVEFEPKLEGRLMVMVMAPR</sequence>
<dbReference type="PANTHER" id="PTHR10938:SF0">
    <property type="entry name" value="TRANSLATION INITIATION FACTOR IF-3, MITOCHONDRIAL"/>
    <property type="match status" value="1"/>
</dbReference>
<keyword evidence="2 4" id="KW-0396">Initiation factor</keyword>
<dbReference type="EMBL" id="CP000449">
    <property type="protein sequence ID" value="ABI64419.1"/>
    <property type="molecule type" value="Genomic_DNA"/>
</dbReference>
<comment type="subcellular location">
    <subcellularLocation>
        <location evidence="4 6">Cytoplasm</location>
    </subcellularLocation>
</comment>
<dbReference type="KEGG" id="mmr:Mmar10_0123"/>
<dbReference type="GO" id="GO:0016020">
    <property type="term" value="C:membrane"/>
    <property type="evidence" value="ECO:0007669"/>
    <property type="project" value="TreeGrafter"/>
</dbReference>
<evidence type="ECO:0000259" key="9">
    <source>
        <dbReference type="Pfam" id="PF00707"/>
    </source>
</evidence>
<proteinExistence type="inferred from homology"/>
<dbReference type="FunFam" id="3.10.20.80:FF:000001">
    <property type="entry name" value="Translation initiation factor IF-3"/>
    <property type="match status" value="1"/>
</dbReference>
<dbReference type="Gene3D" id="3.30.110.10">
    <property type="entry name" value="Translation initiation factor 3 (IF-3), C-terminal domain"/>
    <property type="match status" value="1"/>
</dbReference>
<keyword evidence="7" id="KW-0175">Coiled coil</keyword>
<feature type="coiled-coil region" evidence="7">
    <location>
        <begin position="97"/>
        <end position="124"/>
    </location>
</feature>
<dbReference type="Pfam" id="PF00707">
    <property type="entry name" value="IF3_C"/>
    <property type="match status" value="1"/>
</dbReference>
<evidence type="ECO:0000256" key="1">
    <source>
        <dbReference type="ARBA" id="ARBA00005439"/>
    </source>
</evidence>
<name>Q0ATG8_MARMM</name>
<keyword evidence="4" id="KW-0963">Cytoplasm</keyword>
<dbReference type="AlphaFoldDB" id="Q0ATG8"/>
<evidence type="ECO:0000313" key="12">
    <source>
        <dbReference type="Proteomes" id="UP000001964"/>
    </source>
</evidence>
<dbReference type="HOGENOM" id="CLU_054919_3_2_5"/>
<feature type="domain" description="Translation initiation factor 3 C-terminal" evidence="9">
    <location>
        <begin position="116"/>
        <end position="200"/>
    </location>
</feature>
<organism evidence="11 12">
    <name type="scientific">Maricaulis maris (strain MCS10)</name>
    <name type="common">Caulobacter maris</name>
    <dbReference type="NCBI Taxonomy" id="394221"/>
    <lineage>
        <taxon>Bacteria</taxon>
        <taxon>Pseudomonadati</taxon>
        <taxon>Pseudomonadota</taxon>
        <taxon>Alphaproteobacteria</taxon>
        <taxon>Maricaulales</taxon>
        <taxon>Maricaulaceae</taxon>
        <taxon>Maricaulis</taxon>
    </lineage>
</organism>
<dbReference type="FunFam" id="3.30.110.10:FF:000001">
    <property type="entry name" value="Translation initiation factor IF-3"/>
    <property type="match status" value="1"/>
</dbReference>